<feature type="domain" description="RDD" evidence="8">
    <location>
        <begin position="75"/>
        <end position="143"/>
    </location>
</feature>
<keyword evidence="5 7" id="KW-0472">Membrane</keyword>
<dbReference type="InterPro" id="IPR016795">
    <property type="entry name" value="UCP021697"/>
</dbReference>
<feature type="transmembrane region" description="Helical" evidence="7">
    <location>
        <begin position="72"/>
        <end position="90"/>
    </location>
</feature>
<dbReference type="PANTHER" id="PTHR36115:SF6">
    <property type="entry name" value="PROLINE-RICH ANTIGEN HOMOLOG"/>
    <property type="match status" value="1"/>
</dbReference>
<accession>A0A2T0PZY1</accession>
<gene>
    <name evidence="9" type="ORF">CLV72_106148</name>
</gene>
<evidence type="ECO:0000256" key="2">
    <source>
        <dbReference type="ARBA" id="ARBA00022475"/>
    </source>
</evidence>
<evidence type="ECO:0000256" key="1">
    <source>
        <dbReference type="ARBA" id="ARBA00004651"/>
    </source>
</evidence>
<comment type="caution">
    <text evidence="9">The sequence shown here is derived from an EMBL/GenBank/DDBJ whole genome shotgun (WGS) entry which is preliminary data.</text>
</comment>
<keyword evidence="2" id="KW-1003">Cell membrane</keyword>
<comment type="subcellular location">
    <subcellularLocation>
        <location evidence="1">Cell membrane</location>
        <topology evidence="1">Multi-pass membrane protein</topology>
    </subcellularLocation>
</comment>
<evidence type="ECO:0000259" key="8">
    <source>
        <dbReference type="Pfam" id="PF06271"/>
    </source>
</evidence>
<dbReference type="AlphaFoldDB" id="A0A2T0PZY1"/>
<keyword evidence="4 7" id="KW-1133">Transmembrane helix</keyword>
<dbReference type="RefSeq" id="WP_211302989.1">
    <property type="nucleotide sequence ID" value="NZ_PVZC01000006.1"/>
</dbReference>
<evidence type="ECO:0000256" key="4">
    <source>
        <dbReference type="ARBA" id="ARBA00022989"/>
    </source>
</evidence>
<proteinExistence type="predicted"/>
<dbReference type="Pfam" id="PF06271">
    <property type="entry name" value="RDD"/>
    <property type="match status" value="1"/>
</dbReference>
<dbReference type="InterPro" id="IPR010432">
    <property type="entry name" value="RDD"/>
</dbReference>
<sequence length="150" mass="15842">MAHDRRRPPGDGGGAEAAGSADSEFGYRGRRLGLPESGPRSIPGFGRRIGAIFIDWLLAVAAAQLVPLDHPLLPLGVFALVAVVSISLTGTTIGKRLLGVHLAPVGDGPPWAVRVLLRTLLICLVVPPLVWDRDGRGLHDLAARTVSLRL</sequence>
<keyword evidence="3 7" id="KW-0812">Transmembrane</keyword>
<dbReference type="PANTHER" id="PTHR36115">
    <property type="entry name" value="PROLINE-RICH ANTIGEN HOMOLOG-RELATED"/>
    <property type="match status" value="1"/>
</dbReference>
<dbReference type="Proteomes" id="UP000237846">
    <property type="component" value="Unassembled WGS sequence"/>
</dbReference>
<evidence type="ECO:0000313" key="10">
    <source>
        <dbReference type="Proteomes" id="UP000237846"/>
    </source>
</evidence>
<dbReference type="PIRSF" id="PIRSF021697">
    <property type="entry name" value="UCP021697"/>
    <property type="match status" value="1"/>
</dbReference>
<organism evidence="9 10">
    <name type="scientific">Allonocardiopsis opalescens</name>
    <dbReference type="NCBI Taxonomy" id="1144618"/>
    <lineage>
        <taxon>Bacteria</taxon>
        <taxon>Bacillati</taxon>
        <taxon>Actinomycetota</taxon>
        <taxon>Actinomycetes</taxon>
        <taxon>Streptosporangiales</taxon>
        <taxon>Allonocardiopsis</taxon>
    </lineage>
</organism>
<evidence type="ECO:0000256" key="3">
    <source>
        <dbReference type="ARBA" id="ARBA00022692"/>
    </source>
</evidence>
<dbReference type="EMBL" id="PVZC01000006">
    <property type="protein sequence ID" value="PRX97112.1"/>
    <property type="molecule type" value="Genomic_DNA"/>
</dbReference>
<evidence type="ECO:0000256" key="6">
    <source>
        <dbReference type="SAM" id="MobiDB-lite"/>
    </source>
</evidence>
<protein>
    <recommendedName>
        <fullName evidence="8">RDD domain-containing protein</fullName>
    </recommendedName>
</protein>
<feature type="transmembrane region" description="Helical" evidence="7">
    <location>
        <begin position="49"/>
        <end position="66"/>
    </location>
</feature>
<evidence type="ECO:0000313" key="9">
    <source>
        <dbReference type="EMBL" id="PRX97112.1"/>
    </source>
</evidence>
<name>A0A2T0PZY1_9ACTN</name>
<evidence type="ECO:0000256" key="7">
    <source>
        <dbReference type="SAM" id="Phobius"/>
    </source>
</evidence>
<evidence type="ECO:0000256" key="5">
    <source>
        <dbReference type="ARBA" id="ARBA00023136"/>
    </source>
</evidence>
<keyword evidence="10" id="KW-1185">Reference proteome</keyword>
<feature type="region of interest" description="Disordered" evidence="6">
    <location>
        <begin position="1"/>
        <end position="22"/>
    </location>
</feature>
<dbReference type="InterPro" id="IPR051791">
    <property type="entry name" value="Pra-immunoreactive"/>
</dbReference>
<reference evidence="9 10" key="1">
    <citation type="submission" date="2018-03" db="EMBL/GenBank/DDBJ databases">
        <title>Genomic Encyclopedia of Archaeal and Bacterial Type Strains, Phase II (KMG-II): from individual species to whole genera.</title>
        <authorList>
            <person name="Goeker M."/>
        </authorList>
    </citation>
    <scope>NUCLEOTIDE SEQUENCE [LARGE SCALE GENOMIC DNA]</scope>
    <source>
        <strain evidence="9 10">DSM 45601</strain>
    </source>
</reference>